<keyword evidence="1" id="KW-0238">DNA-binding</keyword>
<dbReference type="InterPro" id="IPR050807">
    <property type="entry name" value="TransReg_Diox_bact_type"/>
</dbReference>
<dbReference type="Proteomes" id="UP001195422">
    <property type="component" value="Unassembled WGS sequence"/>
</dbReference>
<dbReference type="Gene3D" id="1.10.260.40">
    <property type="entry name" value="lambda repressor-like DNA-binding domains"/>
    <property type="match status" value="1"/>
</dbReference>
<dbReference type="SUPFAM" id="SSF47413">
    <property type="entry name" value="lambda repressor-like DNA-binding domains"/>
    <property type="match status" value="1"/>
</dbReference>
<dbReference type="InterPro" id="IPR013096">
    <property type="entry name" value="Cupin_2"/>
</dbReference>
<dbReference type="InterPro" id="IPR001387">
    <property type="entry name" value="Cro/C1-type_HTH"/>
</dbReference>
<evidence type="ECO:0000313" key="3">
    <source>
        <dbReference type="EMBL" id="MBP2398476.1"/>
    </source>
</evidence>
<accession>A0ABS4XPP2</accession>
<gene>
    <name evidence="3" type="ORF">JOF39_001557</name>
</gene>
<dbReference type="PROSITE" id="PS50943">
    <property type="entry name" value="HTH_CROC1"/>
    <property type="match status" value="1"/>
</dbReference>
<dbReference type="CDD" id="cd02209">
    <property type="entry name" value="cupin_XRE_C"/>
    <property type="match status" value="1"/>
</dbReference>
<dbReference type="Pfam" id="PF07883">
    <property type="entry name" value="Cupin_2"/>
    <property type="match status" value="1"/>
</dbReference>
<dbReference type="SMART" id="SM00530">
    <property type="entry name" value="HTH_XRE"/>
    <property type="match status" value="1"/>
</dbReference>
<evidence type="ECO:0000259" key="2">
    <source>
        <dbReference type="PROSITE" id="PS50943"/>
    </source>
</evidence>
<dbReference type="SUPFAM" id="SSF51182">
    <property type="entry name" value="RmlC-like cupins"/>
    <property type="match status" value="1"/>
</dbReference>
<dbReference type="InterPro" id="IPR011051">
    <property type="entry name" value="RmlC_Cupin_sf"/>
</dbReference>
<keyword evidence="4" id="KW-1185">Reference proteome</keyword>
<organism evidence="3 4">
    <name type="scientific">Glutamicibacter protophormiae</name>
    <name type="common">Brevibacterium protophormiae</name>
    <dbReference type="NCBI Taxonomy" id="37930"/>
    <lineage>
        <taxon>Bacteria</taxon>
        <taxon>Bacillati</taxon>
        <taxon>Actinomycetota</taxon>
        <taxon>Actinomycetes</taxon>
        <taxon>Micrococcales</taxon>
        <taxon>Micrococcaceae</taxon>
        <taxon>Glutamicibacter</taxon>
    </lineage>
</organism>
<proteinExistence type="predicted"/>
<dbReference type="PANTHER" id="PTHR46797:SF1">
    <property type="entry name" value="METHYLPHOSPHONATE SYNTHASE"/>
    <property type="match status" value="1"/>
</dbReference>
<reference evidence="3 4" key="1">
    <citation type="submission" date="2021-03" db="EMBL/GenBank/DDBJ databases">
        <title>Sequencing the genomes of 1000 actinobacteria strains.</title>
        <authorList>
            <person name="Klenk H.-P."/>
        </authorList>
    </citation>
    <scope>NUCLEOTIDE SEQUENCE [LARGE SCALE GENOMIC DNA]</scope>
    <source>
        <strain evidence="3 4">DSM 20168</strain>
    </source>
</reference>
<dbReference type="Gene3D" id="2.60.120.10">
    <property type="entry name" value="Jelly Rolls"/>
    <property type="match status" value="1"/>
</dbReference>
<dbReference type="PANTHER" id="PTHR46797">
    <property type="entry name" value="HTH-TYPE TRANSCRIPTIONAL REGULATOR"/>
    <property type="match status" value="1"/>
</dbReference>
<sequence>MKALPVEPSGSSINIGARLRGIRQQQRMTIDQVAELSGLTKGFLSRVERDLTSPSVSTLLKLCEVLGIEVGTLFEVPDTTLVRLGEAPRISLGGSGITEQLVTPRGEKRVQVIRAEVEPRGRGEAELYSVDCELEVLHVASGVFTLVLPEQRVELAAGDTMTFPGREPHSWENPGDEPAVVLWTLIL</sequence>
<comment type="caution">
    <text evidence="3">The sequence shown here is derived from an EMBL/GenBank/DDBJ whole genome shotgun (WGS) entry which is preliminary data.</text>
</comment>
<evidence type="ECO:0000313" key="4">
    <source>
        <dbReference type="Proteomes" id="UP001195422"/>
    </source>
</evidence>
<name>A0ABS4XPP2_GLUPR</name>
<dbReference type="InterPro" id="IPR010982">
    <property type="entry name" value="Lambda_DNA-bd_dom_sf"/>
</dbReference>
<evidence type="ECO:0000256" key="1">
    <source>
        <dbReference type="ARBA" id="ARBA00023125"/>
    </source>
</evidence>
<dbReference type="InterPro" id="IPR014710">
    <property type="entry name" value="RmlC-like_jellyroll"/>
</dbReference>
<protein>
    <submittedName>
        <fullName evidence="3">Transcriptional regulator with XRE-family HTH domain</fullName>
    </submittedName>
</protein>
<dbReference type="EMBL" id="JAGIOJ010000001">
    <property type="protein sequence ID" value="MBP2398476.1"/>
    <property type="molecule type" value="Genomic_DNA"/>
</dbReference>
<dbReference type="Pfam" id="PF01381">
    <property type="entry name" value="HTH_3"/>
    <property type="match status" value="1"/>
</dbReference>
<dbReference type="RefSeq" id="WP_188949063.1">
    <property type="nucleotide sequence ID" value="NZ_BMPH01000011.1"/>
</dbReference>
<dbReference type="CDD" id="cd00093">
    <property type="entry name" value="HTH_XRE"/>
    <property type="match status" value="1"/>
</dbReference>
<feature type="domain" description="HTH cro/C1-type" evidence="2">
    <location>
        <begin position="19"/>
        <end position="73"/>
    </location>
</feature>